<dbReference type="EMBL" id="JBHSOD010000069">
    <property type="protein sequence ID" value="MFC5889995.1"/>
    <property type="molecule type" value="Genomic_DNA"/>
</dbReference>
<feature type="region of interest" description="Disordered" evidence="1">
    <location>
        <begin position="1"/>
        <end position="36"/>
    </location>
</feature>
<protein>
    <recommendedName>
        <fullName evidence="4">PASTA domain-containing protein</fullName>
    </recommendedName>
</protein>
<dbReference type="Proteomes" id="UP001596067">
    <property type="component" value="Unassembled WGS sequence"/>
</dbReference>
<comment type="caution">
    <text evidence="2">The sequence shown here is derived from an EMBL/GenBank/DDBJ whole genome shotgun (WGS) entry which is preliminary data.</text>
</comment>
<dbReference type="Gene3D" id="2.50.20.20">
    <property type="match status" value="1"/>
</dbReference>
<feature type="compositionally biased region" description="Polar residues" evidence="1">
    <location>
        <begin position="15"/>
        <end position="25"/>
    </location>
</feature>
<evidence type="ECO:0000313" key="2">
    <source>
        <dbReference type="EMBL" id="MFC5889995.1"/>
    </source>
</evidence>
<dbReference type="SUPFAM" id="SSF89392">
    <property type="entry name" value="Prokaryotic lipoproteins and lipoprotein localization factors"/>
    <property type="match status" value="1"/>
</dbReference>
<proteinExistence type="predicted"/>
<gene>
    <name evidence="2" type="ORF">ACFP0N_34035</name>
</gene>
<keyword evidence="3" id="KW-1185">Reference proteome</keyword>
<dbReference type="InterPro" id="IPR029046">
    <property type="entry name" value="LolA/LolB/LppX"/>
</dbReference>
<evidence type="ECO:0000313" key="3">
    <source>
        <dbReference type="Proteomes" id="UP001596067"/>
    </source>
</evidence>
<organism evidence="2 3">
    <name type="scientific">Kitasatospora aburaviensis</name>
    <dbReference type="NCBI Taxonomy" id="67265"/>
    <lineage>
        <taxon>Bacteria</taxon>
        <taxon>Bacillati</taxon>
        <taxon>Actinomycetota</taxon>
        <taxon>Actinomycetes</taxon>
        <taxon>Kitasatosporales</taxon>
        <taxon>Streptomycetaceae</taxon>
        <taxon>Kitasatospora</taxon>
    </lineage>
</organism>
<reference evidence="3" key="1">
    <citation type="journal article" date="2019" name="Int. J. Syst. Evol. Microbiol.">
        <title>The Global Catalogue of Microorganisms (GCM) 10K type strain sequencing project: providing services to taxonomists for standard genome sequencing and annotation.</title>
        <authorList>
            <consortium name="The Broad Institute Genomics Platform"/>
            <consortium name="The Broad Institute Genome Sequencing Center for Infectious Disease"/>
            <person name="Wu L."/>
            <person name="Ma J."/>
        </authorList>
    </citation>
    <scope>NUCLEOTIDE SEQUENCE [LARGE SCALE GENOMIC DNA]</scope>
    <source>
        <strain evidence="3">CGMCC 4.1469</strain>
    </source>
</reference>
<evidence type="ECO:0008006" key="4">
    <source>
        <dbReference type="Google" id="ProtNLM"/>
    </source>
</evidence>
<sequence length="146" mass="15760">MNTGYGIFMRDKSKPGSTWSRSPSARSEDATDDDGAGTYAKALTEAGPAARKGMEQKNGVSAYHLGARLTAAQLKVIDPKDYKKMSDQGVSAKDYDVWIDRAGRILAQTQSMEVPKDGSIVTSVITVTYTDFGPRETFTVPTITVS</sequence>
<name>A0ABW1F788_9ACTN</name>
<dbReference type="RefSeq" id="WP_313761642.1">
    <property type="nucleotide sequence ID" value="NZ_JBHSOD010000069.1"/>
</dbReference>
<accession>A0ABW1F788</accession>
<evidence type="ECO:0000256" key="1">
    <source>
        <dbReference type="SAM" id="MobiDB-lite"/>
    </source>
</evidence>